<reference evidence="2" key="1">
    <citation type="journal article" date="2020" name="Stud. Mycol.">
        <title>101 Dothideomycetes genomes: a test case for predicting lifestyles and emergence of pathogens.</title>
        <authorList>
            <person name="Haridas S."/>
            <person name="Albert R."/>
            <person name="Binder M."/>
            <person name="Bloem J."/>
            <person name="Labutti K."/>
            <person name="Salamov A."/>
            <person name="Andreopoulos B."/>
            <person name="Baker S."/>
            <person name="Barry K."/>
            <person name="Bills G."/>
            <person name="Bluhm B."/>
            <person name="Cannon C."/>
            <person name="Castanera R."/>
            <person name="Culley D."/>
            <person name="Daum C."/>
            <person name="Ezra D."/>
            <person name="Gonzalez J."/>
            <person name="Henrissat B."/>
            <person name="Kuo A."/>
            <person name="Liang C."/>
            <person name="Lipzen A."/>
            <person name="Lutzoni F."/>
            <person name="Magnuson J."/>
            <person name="Mondo S."/>
            <person name="Nolan M."/>
            <person name="Ohm R."/>
            <person name="Pangilinan J."/>
            <person name="Park H.-J."/>
            <person name="Ramirez L."/>
            <person name="Alfaro M."/>
            <person name="Sun H."/>
            <person name="Tritt A."/>
            <person name="Yoshinaga Y."/>
            <person name="Zwiers L.-H."/>
            <person name="Turgeon B."/>
            <person name="Goodwin S."/>
            <person name="Spatafora J."/>
            <person name="Crous P."/>
            <person name="Grigoriev I."/>
        </authorList>
    </citation>
    <scope>NUCLEOTIDE SEQUENCE</scope>
    <source>
        <strain evidence="2">CBS 113389</strain>
    </source>
</reference>
<evidence type="ECO:0000256" key="1">
    <source>
        <dbReference type="SAM" id="MobiDB-lite"/>
    </source>
</evidence>
<dbReference type="Proteomes" id="UP000799767">
    <property type="component" value="Unassembled WGS sequence"/>
</dbReference>
<protein>
    <submittedName>
        <fullName evidence="2">Uncharacterized protein</fullName>
    </submittedName>
</protein>
<feature type="region of interest" description="Disordered" evidence="1">
    <location>
        <begin position="279"/>
        <end position="323"/>
    </location>
</feature>
<dbReference type="EMBL" id="MU001640">
    <property type="protein sequence ID" value="KAF2479858.1"/>
    <property type="molecule type" value="Genomic_DNA"/>
</dbReference>
<dbReference type="AlphaFoldDB" id="A0A6A6PIJ4"/>
<accession>A0A6A6PIJ4</accession>
<evidence type="ECO:0000313" key="3">
    <source>
        <dbReference type="Proteomes" id="UP000799767"/>
    </source>
</evidence>
<keyword evidence="3" id="KW-1185">Reference proteome</keyword>
<dbReference type="GeneID" id="54478584"/>
<sequence length="323" mass="35521">MPLLRHCFPIHVSLIIIDPNNPNNPASLHDFPDLPEFDLDRQLRDPNCTDLQRLFDSSTPHPQTPRPIRRETRTRVHGADFEGEAIVFDVLIDGHEVARVVYGNYPTPYPNAVYVVPGVLAGEKVGGRMFAFVALDVREDGEEGEEELLQRGGGEQTYQNPEFGSVVVHVSHVWGRTAPPEPGPLSEIRGIAPVPDAQVLSLITSTSALPIHRTKLIGTIIMHYRGIDSLCAGGILPDYRDAAAMSGLRKQVVTKLSRNELVALVQWYEWRDERAARERQMAEQGKGKGRERMEDAGAGSASAKGHTTGAGGMNTDATFSGYR</sequence>
<organism evidence="2 3">
    <name type="scientific">Neohortaea acidophila</name>
    <dbReference type="NCBI Taxonomy" id="245834"/>
    <lineage>
        <taxon>Eukaryota</taxon>
        <taxon>Fungi</taxon>
        <taxon>Dikarya</taxon>
        <taxon>Ascomycota</taxon>
        <taxon>Pezizomycotina</taxon>
        <taxon>Dothideomycetes</taxon>
        <taxon>Dothideomycetidae</taxon>
        <taxon>Mycosphaerellales</taxon>
        <taxon>Teratosphaeriaceae</taxon>
        <taxon>Neohortaea</taxon>
    </lineage>
</organism>
<gene>
    <name evidence="2" type="ORF">BDY17DRAFT_326866</name>
</gene>
<feature type="compositionally biased region" description="Basic and acidic residues" evidence="1">
    <location>
        <begin position="279"/>
        <end position="295"/>
    </location>
</feature>
<evidence type="ECO:0000313" key="2">
    <source>
        <dbReference type="EMBL" id="KAF2479858.1"/>
    </source>
</evidence>
<name>A0A6A6PIJ4_9PEZI</name>
<proteinExistence type="predicted"/>
<dbReference type="RefSeq" id="XP_033586428.1">
    <property type="nucleotide sequence ID" value="XM_033737582.1"/>
</dbReference>